<dbReference type="OrthoDB" id="9811671at2"/>
<name>A0A6I6IP94_9RHOB</name>
<gene>
    <name evidence="3" type="ORF">EI983_12035</name>
</gene>
<evidence type="ECO:0000259" key="2">
    <source>
        <dbReference type="Pfam" id="PF09917"/>
    </source>
</evidence>
<feature type="signal peptide" evidence="1">
    <location>
        <begin position="1"/>
        <end position="20"/>
    </location>
</feature>
<evidence type="ECO:0000313" key="4">
    <source>
        <dbReference type="Proteomes" id="UP000428330"/>
    </source>
</evidence>
<keyword evidence="1" id="KW-0732">Signal</keyword>
<dbReference type="AlphaFoldDB" id="A0A6I6IP94"/>
<feature type="chain" id="PRO_5026106634" evidence="1">
    <location>
        <begin position="21"/>
        <end position="129"/>
    </location>
</feature>
<organism evidence="3 4">
    <name type="scientific">Roseovarius faecimaris</name>
    <dbReference type="NCBI Taxonomy" id="2494550"/>
    <lineage>
        <taxon>Bacteria</taxon>
        <taxon>Pseudomonadati</taxon>
        <taxon>Pseudomonadota</taxon>
        <taxon>Alphaproteobacteria</taxon>
        <taxon>Rhodobacterales</taxon>
        <taxon>Roseobacteraceae</taxon>
        <taxon>Roseovarius</taxon>
    </lineage>
</organism>
<dbReference type="Proteomes" id="UP000428330">
    <property type="component" value="Chromosome"/>
</dbReference>
<dbReference type="PANTHER" id="PTHR36919">
    <property type="entry name" value="BLR1215 PROTEIN"/>
    <property type="match status" value="1"/>
</dbReference>
<dbReference type="Pfam" id="PF09917">
    <property type="entry name" value="DUF2147"/>
    <property type="match status" value="1"/>
</dbReference>
<dbReference type="RefSeq" id="WP_157707641.1">
    <property type="nucleotide sequence ID" value="NZ_CP034348.1"/>
</dbReference>
<sequence length="129" mass="13501">MKSMTVAIAAFALSAGAALADPVTGTWKTQPGDDGNYAHVEISTCGSQICGTLGKGFDSAGKTIDSPNIGKKMIWNMNVDGGGAYSGGKIWAPDRDKTYNSKMSLNGNSLEVSGCVLGFCRSQTWTRVK</sequence>
<evidence type="ECO:0000256" key="1">
    <source>
        <dbReference type="SAM" id="SignalP"/>
    </source>
</evidence>
<reference evidence="4" key="1">
    <citation type="submission" date="2018-12" db="EMBL/GenBank/DDBJ databases">
        <title>Complete genome sequence of Roseovarius sp. MME-070.</title>
        <authorList>
            <person name="Nam Y.-D."/>
            <person name="Kang J."/>
            <person name="Chung W.-H."/>
            <person name="Park Y.S."/>
        </authorList>
    </citation>
    <scope>NUCLEOTIDE SEQUENCE [LARGE SCALE GENOMIC DNA]</scope>
    <source>
        <strain evidence="4">MME-070</strain>
    </source>
</reference>
<dbReference type="InterPro" id="IPR019223">
    <property type="entry name" value="DUF2147"/>
</dbReference>
<dbReference type="PANTHER" id="PTHR36919:SF3">
    <property type="entry name" value="BLL5882 PROTEIN"/>
    <property type="match status" value="1"/>
</dbReference>
<accession>A0A6I6IP94</accession>
<feature type="domain" description="DUF2147" evidence="2">
    <location>
        <begin position="25"/>
        <end position="127"/>
    </location>
</feature>
<protein>
    <submittedName>
        <fullName evidence="3">DUF2147 domain-containing protein</fullName>
    </submittedName>
</protein>
<dbReference type="EMBL" id="CP034348">
    <property type="protein sequence ID" value="QGX98960.1"/>
    <property type="molecule type" value="Genomic_DNA"/>
</dbReference>
<proteinExistence type="predicted"/>
<dbReference type="KEGG" id="rom:EI983_12035"/>
<dbReference type="Gene3D" id="2.40.128.520">
    <property type="match status" value="1"/>
</dbReference>
<keyword evidence="4" id="KW-1185">Reference proteome</keyword>
<evidence type="ECO:0000313" key="3">
    <source>
        <dbReference type="EMBL" id="QGX98960.1"/>
    </source>
</evidence>